<sequence length="236" mass="26231">MAKSATPIVPVLVHRSYVLVDPTRHPEPQLTGIQWARREKVVDPTILGVSDPTPLWFVEAGLAIPSADALAAFARHGILLLQQAPVGMMPYRVRAWADIAVDAAIATAEQNYDGQAEDARVSSKAERDRIRAAAVLTSLDGLTPDVRSNAFVEAFGRSPAGRTSLIPFTQLQQDHPDLLAEALDRSWTDRRTKLERSAAIEAPMRDIRPSQHPAQVDRWPILRSIWSRLLQYVPRR</sequence>
<reference evidence="1 2" key="1">
    <citation type="submission" date="2016-10" db="EMBL/GenBank/DDBJ databases">
        <title>Draft genome sequence of Methylobacterium extorquens CP3, a seed endophyte of Crotalaria pumila with plant growth-promoting and metal tolerance properties.</title>
        <authorList>
            <person name="Sanchez-Lopez A.S."/>
            <person name="Van Hamme J.D."/>
            <person name="Thijs S."/>
            <person name="Mcammond B.M."/>
            <person name="Stevens V."/>
            <person name="Gonzalez-Chavez M.D.C."/>
            <person name="Vangronsveld J."/>
        </authorList>
    </citation>
    <scope>NUCLEOTIDE SEQUENCE [LARGE SCALE GENOMIC DNA]</scope>
    <source>
        <strain evidence="1 2">CP3</strain>
    </source>
</reference>
<accession>A0A1S1P442</accession>
<dbReference type="AlphaFoldDB" id="A0A1S1P442"/>
<evidence type="ECO:0000313" key="2">
    <source>
        <dbReference type="Proteomes" id="UP000180215"/>
    </source>
</evidence>
<evidence type="ECO:0000313" key="1">
    <source>
        <dbReference type="EMBL" id="OHV17743.1"/>
    </source>
</evidence>
<dbReference type="EMBL" id="MNAO01000022">
    <property type="protein sequence ID" value="OHV17743.1"/>
    <property type="molecule type" value="Genomic_DNA"/>
</dbReference>
<dbReference type="Proteomes" id="UP000180215">
    <property type="component" value="Unassembled WGS sequence"/>
</dbReference>
<name>A0A1S1P442_METEX</name>
<gene>
    <name evidence="1" type="ORF">BK022_03540</name>
</gene>
<protein>
    <submittedName>
        <fullName evidence="1">Uncharacterized protein</fullName>
    </submittedName>
</protein>
<comment type="caution">
    <text evidence="1">The sequence shown here is derived from an EMBL/GenBank/DDBJ whole genome shotgun (WGS) entry which is preliminary data.</text>
</comment>
<organism evidence="1 2">
    <name type="scientific">Methylorubrum extorquens</name>
    <name type="common">Methylobacterium dichloromethanicum</name>
    <name type="synonym">Methylobacterium extorquens</name>
    <dbReference type="NCBI Taxonomy" id="408"/>
    <lineage>
        <taxon>Bacteria</taxon>
        <taxon>Pseudomonadati</taxon>
        <taxon>Pseudomonadota</taxon>
        <taxon>Alphaproteobacteria</taxon>
        <taxon>Hyphomicrobiales</taxon>
        <taxon>Methylobacteriaceae</taxon>
        <taxon>Methylorubrum</taxon>
    </lineage>
</organism>
<proteinExistence type="predicted"/>